<feature type="compositionally biased region" description="Polar residues" evidence="9">
    <location>
        <begin position="223"/>
        <end position="232"/>
    </location>
</feature>
<keyword evidence="14" id="KW-1185">Reference proteome</keyword>
<feature type="region of interest" description="Disordered" evidence="9">
    <location>
        <begin position="1317"/>
        <end position="1351"/>
    </location>
</feature>
<evidence type="ECO:0000256" key="1">
    <source>
        <dbReference type="ARBA" id="ARBA00004123"/>
    </source>
</evidence>
<evidence type="ECO:0000256" key="5">
    <source>
        <dbReference type="ARBA" id="ARBA00038304"/>
    </source>
</evidence>
<dbReference type="EMBL" id="CP063413">
    <property type="protein sequence ID" value="QSZ37504.1"/>
    <property type="molecule type" value="Genomic_DNA"/>
</dbReference>
<evidence type="ECO:0000256" key="3">
    <source>
        <dbReference type="ARBA" id="ARBA00022884"/>
    </source>
</evidence>
<evidence type="ECO:0000256" key="6">
    <source>
        <dbReference type="ARBA" id="ARBA00039187"/>
    </source>
</evidence>
<dbReference type="InterPro" id="IPR018846">
    <property type="entry name" value="Beta-prop_RSE1/DDB1/CPSF1_1st"/>
</dbReference>
<dbReference type="InterPro" id="IPR058543">
    <property type="entry name" value="Beta-prop_RSE1/DDB1/CPSF1_2nd"/>
</dbReference>
<dbReference type="GO" id="GO:0005634">
    <property type="term" value="C:nucleus"/>
    <property type="evidence" value="ECO:0007669"/>
    <property type="project" value="UniProtKB-SubCell"/>
</dbReference>
<organism evidence="13 14">
    <name type="scientific">Monilinia vaccinii-corymbosi</name>
    <dbReference type="NCBI Taxonomy" id="61207"/>
    <lineage>
        <taxon>Eukaryota</taxon>
        <taxon>Fungi</taxon>
        <taxon>Dikarya</taxon>
        <taxon>Ascomycota</taxon>
        <taxon>Pezizomycotina</taxon>
        <taxon>Leotiomycetes</taxon>
        <taxon>Helotiales</taxon>
        <taxon>Sclerotiniaceae</taxon>
        <taxon>Monilinia</taxon>
    </lineage>
</organism>
<dbReference type="FunFam" id="2.130.10.10:FF:000788">
    <property type="entry name" value="mRNA cleavage and polyadenylation factor subunit"/>
    <property type="match status" value="1"/>
</dbReference>
<evidence type="ECO:0000256" key="7">
    <source>
        <dbReference type="ARBA" id="ARBA00039443"/>
    </source>
</evidence>
<dbReference type="OrthoDB" id="6109at2759"/>
<feature type="domain" description="RSE1/DDB1/CPSF1 second beta-propeller" evidence="12">
    <location>
        <begin position="585"/>
        <end position="1001"/>
    </location>
</feature>
<dbReference type="GO" id="GO:0003723">
    <property type="term" value="F:RNA binding"/>
    <property type="evidence" value="ECO:0007669"/>
    <property type="project" value="UniProtKB-KW"/>
</dbReference>
<feature type="region of interest" description="Disordered" evidence="9">
    <location>
        <begin position="210"/>
        <end position="234"/>
    </location>
</feature>
<accession>A0A8A3PRJ6</accession>
<reference evidence="13" key="1">
    <citation type="submission" date="2020-10" db="EMBL/GenBank/DDBJ databases">
        <title>Genome Sequence of Monilinia vaccinii-corymbosi Sheds Light on Mummy Berry Disease Infection of Blueberry and Mating Type.</title>
        <authorList>
            <person name="Yow A.G."/>
            <person name="Zhang Y."/>
            <person name="Bansal K."/>
            <person name="Eacker S.M."/>
            <person name="Sullivan S."/>
            <person name="Liachko I."/>
            <person name="Cubeta M.A."/>
            <person name="Rollins J.A."/>
            <person name="Ashrafi H."/>
        </authorList>
    </citation>
    <scope>NUCLEOTIDE SEQUENCE</scope>
    <source>
        <strain evidence="13">RL-1</strain>
    </source>
</reference>
<dbReference type="InterPro" id="IPR004871">
    <property type="entry name" value="RSE1/DDB1/CPSF1_C"/>
</dbReference>
<evidence type="ECO:0000259" key="12">
    <source>
        <dbReference type="Pfam" id="PF23726"/>
    </source>
</evidence>
<dbReference type="Gene3D" id="2.130.10.10">
    <property type="entry name" value="YVTN repeat-like/Quinoprotein amine dehydrogenase"/>
    <property type="match status" value="2"/>
</dbReference>
<evidence type="ECO:0000256" key="2">
    <source>
        <dbReference type="ARBA" id="ARBA00022664"/>
    </source>
</evidence>
<comment type="subcellular location">
    <subcellularLocation>
        <location evidence="1">Nucleus</location>
    </subcellularLocation>
</comment>
<sequence>MQCYTELTPPTAVVHSLSLPFLSADASNLVVAKSSLLQIFTTKTVSVDLDELSGKDSSTVKDATGIGARIHDDDGEDTSFLGADSILQRSGLAQTTKLVLIAEYNLSGTVTSLVRVKTISSKTGGEALLVGFKDAKLSLVEWDPERPGISTISVHFYEQDDIQGSPWAPSLSDCVNYLTVDPGSRCAALKFGARNLAILPFKQDEDVNMDDWDEELDGPRPAKTSQKTTAENRNLDTPYGPSFVLRLSSLDPNLIFPIHLEFLYEYREPTFGILSSTLIPSSALLQERKDHLTYMVFTLDINQKASTTILSVGGLPYDLFGIVPLAPPVGGALLVGTNELIHIDQAGKANGVAVNMFAKQCTSFSLLDQSDLDLRLEGCKIDQLSIENGEMLIILHSGDMAILSFRMDGRSVSGLSIRRVSAELGGAILTGAASCVSSLGAGALFIGSEVSDSVVLGWSRNSGQPSRRKSRLDSSAAADVDEAMFDEEDLEEDDDDLYGDCPTVTHSAGNITTPNSKAGDYTFRIHDSMVNIAPITNITFGETSLGSAKDEELKSSGVKSELQLVAAVGREKGGSLAVINRNIQPNVVGRFELPEARGIWTMSAKRPAPKGLQVNKEKTAISGDYGVDAQYDRLMILSKVSEAEDAIDESAVYALTNAGFEALTGTEFEPAAGSTIEAGTLGNGMRVIQVLKSEVRSYDGENVADCITYGVDLGLAQILPMLDDETGAEPKIISASFADPFLLLIRDDASIFVAQCDDDNDLEEIEKVDDALLSTKWLTGCLYDDHSGAFSNRKSSKDGENVKIFLLSAGGALHIYALPNLSKPIYVAEGICFVPPVLSADYAARKSAARETLTEILVADLGDSVSQSPYLILRPSNDDLTIYEPFRIKSASPDLLSSTLQFLKIQNTHLTQNPELSAEEQADEAQQTIDKPMRAISNIGGYSAVFMPGGSPGFIIKSSKTLPKVLSLQGTGVRSLSSFHTEGCDRGFIYIDTEGITRVAQLPSNTTFAEIGMALRKIELGEDIHAVTYHPPLQTYIVGTSTFTDFELPKEDHRKDWQNEDITFKPSIEKSFLKLISPINWSVIDAIELEPCEIITCIKTMNLVVSEVTNERKHLVAVGTAITKGEDLATTGRLYVYDVVTVVPEPDRPETNKKLKQIAVETITRGAGGPVTGLSEIGTQGFMIVAQGQKCMVRGLKEDGTNLPVAFMDMNCYVTSIKELPGTGLCIMADALKGVWFAGYTEEPYRMLLFGKSATKMEVMCADLLPDGKDLFIAASDADGNLHIMQYDPEHPKSLQGHLLLHRTTFSLGAHHPTTMTLLPSTPPLSPLTTGPTPSLSPSPQEDSPSPSQSLLFTSRTGTLALLSPLTESQYRRFGTLVSHLTNTLYHPCGLNPRAYRIDRDANEGIVGGRNIIDGGVLGRWTELGSQRRGEVAGRVGVDALELRDELSRLYGGGLAFI</sequence>
<feature type="compositionally biased region" description="Low complexity" evidence="9">
    <location>
        <begin position="1327"/>
        <end position="1351"/>
    </location>
</feature>
<gene>
    <name evidence="13" type="ORF">DSL72_008602</name>
</gene>
<evidence type="ECO:0000256" key="8">
    <source>
        <dbReference type="ARBA" id="ARBA00041264"/>
    </source>
</evidence>
<dbReference type="Proteomes" id="UP000672032">
    <property type="component" value="Chromosome 9"/>
</dbReference>
<evidence type="ECO:0000259" key="11">
    <source>
        <dbReference type="Pfam" id="PF10433"/>
    </source>
</evidence>
<evidence type="ECO:0000259" key="10">
    <source>
        <dbReference type="Pfam" id="PF03178"/>
    </source>
</evidence>
<dbReference type="InterPro" id="IPR015943">
    <property type="entry name" value="WD40/YVTN_repeat-like_dom_sf"/>
</dbReference>
<dbReference type="Pfam" id="PF23726">
    <property type="entry name" value="Beta-prop_RSE1_2nd"/>
    <property type="match status" value="1"/>
</dbReference>
<dbReference type="Pfam" id="PF03178">
    <property type="entry name" value="CPSF_A"/>
    <property type="match status" value="1"/>
</dbReference>
<proteinExistence type="inferred from homology"/>
<evidence type="ECO:0000313" key="13">
    <source>
        <dbReference type="EMBL" id="QSZ37504.1"/>
    </source>
</evidence>
<keyword evidence="3" id="KW-0694">RNA-binding</keyword>
<dbReference type="InterPro" id="IPR050358">
    <property type="entry name" value="RSE1/DDB1/CFT1"/>
</dbReference>
<protein>
    <recommendedName>
        <fullName evidence="7">Protein CFT1</fullName>
    </recommendedName>
    <alternativeName>
        <fullName evidence="8">Cleavage factor two protein 1</fullName>
    </alternativeName>
    <alternativeName>
        <fullName evidence="6">Protein cft1</fullName>
    </alternativeName>
</protein>
<evidence type="ECO:0000256" key="4">
    <source>
        <dbReference type="ARBA" id="ARBA00023242"/>
    </source>
</evidence>
<feature type="domain" description="RSE1/DDB1/CPSF1 C-terminal" evidence="10">
    <location>
        <begin position="1070"/>
        <end position="1422"/>
    </location>
</feature>
<keyword evidence="2" id="KW-0507">mRNA processing</keyword>
<dbReference type="Pfam" id="PF10433">
    <property type="entry name" value="Beta-prop_RSE1_1st"/>
    <property type="match status" value="1"/>
</dbReference>
<dbReference type="PANTHER" id="PTHR10644">
    <property type="entry name" value="DNA REPAIR/RNA PROCESSING CPSF FAMILY"/>
    <property type="match status" value="1"/>
</dbReference>
<evidence type="ECO:0000313" key="14">
    <source>
        <dbReference type="Proteomes" id="UP000672032"/>
    </source>
</evidence>
<feature type="domain" description="RSE1/DDB1/CPSF1 first beta-propeller" evidence="11">
    <location>
        <begin position="90"/>
        <end position="460"/>
    </location>
</feature>
<keyword evidence="4" id="KW-0539">Nucleus</keyword>
<evidence type="ECO:0000256" key="9">
    <source>
        <dbReference type="SAM" id="MobiDB-lite"/>
    </source>
</evidence>
<comment type="similarity">
    <text evidence="5">Belongs to the CFT1 family.</text>
</comment>
<dbReference type="GO" id="GO:0006397">
    <property type="term" value="P:mRNA processing"/>
    <property type="evidence" value="ECO:0007669"/>
    <property type="project" value="UniProtKB-KW"/>
</dbReference>
<name>A0A8A3PRJ6_9HELO</name>